<gene>
    <name evidence="2" type="ORF">HID58_068343</name>
</gene>
<keyword evidence="1" id="KW-0732">Signal</keyword>
<comment type="caution">
    <text evidence="2">The sequence shown here is derived from an EMBL/GenBank/DDBJ whole genome shotgun (WGS) entry which is preliminary data.</text>
</comment>
<sequence>MSHLIPTTFVIFFMVCFMCFEPCIHARNLNSHSIEKANPLTTTMKIKEKMVKMVIHRLVKSMEVMQLDPIHWTISFDPSLEKYEDAPVYQTGLVSIFEKSEEHSGNSIAATNAAAKIPGEDLEGYNQEYKRRTIFCCKCLNNGEKDERPMRMNHIGEYSKEHFTSPFFFRSRTFYIANIHNVRPVDSRLLYR</sequence>
<proteinExistence type="predicted"/>
<reference evidence="2 3" key="1">
    <citation type="submission" date="2021-05" db="EMBL/GenBank/DDBJ databases">
        <title>Genome Assembly of Synthetic Allotetraploid Brassica napus Reveals Homoeologous Exchanges between Subgenomes.</title>
        <authorList>
            <person name="Davis J.T."/>
        </authorList>
    </citation>
    <scope>NUCLEOTIDE SEQUENCE [LARGE SCALE GENOMIC DNA]</scope>
    <source>
        <strain evidence="3">cv. Da-Ae</strain>
        <tissue evidence="2">Seedling</tissue>
    </source>
</reference>
<keyword evidence="3" id="KW-1185">Reference proteome</keyword>
<protein>
    <recommendedName>
        <fullName evidence="4">Transmembrane protein</fullName>
    </recommendedName>
</protein>
<evidence type="ECO:0008006" key="4">
    <source>
        <dbReference type="Google" id="ProtNLM"/>
    </source>
</evidence>
<dbReference type="Proteomes" id="UP000824890">
    <property type="component" value="Unassembled WGS sequence"/>
</dbReference>
<dbReference type="EMBL" id="JAGKQM010000015">
    <property type="protein sequence ID" value="KAH0880949.1"/>
    <property type="molecule type" value="Genomic_DNA"/>
</dbReference>
<evidence type="ECO:0000313" key="2">
    <source>
        <dbReference type="EMBL" id="KAH0880949.1"/>
    </source>
</evidence>
<evidence type="ECO:0000256" key="1">
    <source>
        <dbReference type="SAM" id="SignalP"/>
    </source>
</evidence>
<name>A0ABQ7ZL23_BRANA</name>
<evidence type="ECO:0000313" key="3">
    <source>
        <dbReference type="Proteomes" id="UP000824890"/>
    </source>
</evidence>
<feature type="signal peptide" evidence="1">
    <location>
        <begin position="1"/>
        <end position="26"/>
    </location>
</feature>
<organism evidence="2 3">
    <name type="scientific">Brassica napus</name>
    <name type="common">Rape</name>
    <dbReference type="NCBI Taxonomy" id="3708"/>
    <lineage>
        <taxon>Eukaryota</taxon>
        <taxon>Viridiplantae</taxon>
        <taxon>Streptophyta</taxon>
        <taxon>Embryophyta</taxon>
        <taxon>Tracheophyta</taxon>
        <taxon>Spermatophyta</taxon>
        <taxon>Magnoliopsida</taxon>
        <taxon>eudicotyledons</taxon>
        <taxon>Gunneridae</taxon>
        <taxon>Pentapetalae</taxon>
        <taxon>rosids</taxon>
        <taxon>malvids</taxon>
        <taxon>Brassicales</taxon>
        <taxon>Brassicaceae</taxon>
        <taxon>Brassiceae</taxon>
        <taxon>Brassica</taxon>
    </lineage>
</organism>
<feature type="chain" id="PRO_5047244837" description="Transmembrane protein" evidence="1">
    <location>
        <begin position="27"/>
        <end position="192"/>
    </location>
</feature>
<accession>A0ABQ7ZL23</accession>